<evidence type="ECO:0000256" key="1">
    <source>
        <dbReference type="ARBA" id="ARBA00008061"/>
    </source>
</evidence>
<gene>
    <name evidence="4" type="ORF">AMS68_007955</name>
</gene>
<keyword evidence="5" id="KW-1185">Reference proteome</keyword>
<comment type="similarity">
    <text evidence="1">Belongs to the glycosyl hydrolase 13 family.</text>
</comment>
<dbReference type="Pfam" id="PF00128">
    <property type="entry name" value="Alpha-amylase"/>
    <property type="match status" value="1"/>
</dbReference>
<dbReference type="GO" id="GO:0004575">
    <property type="term" value="F:sucrose alpha-glucosidase activity"/>
    <property type="evidence" value="ECO:0007669"/>
    <property type="project" value="TreeGrafter"/>
</dbReference>
<reference evidence="4 5" key="1">
    <citation type="journal article" date="2016" name="Sci. Rep.">
        <title>Peltaster fructicola genome reveals evolution from an invasive phytopathogen to an ectophytic parasite.</title>
        <authorList>
            <person name="Xu C."/>
            <person name="Chen H."/>
            <person name="Gleason M.L."/>
            <person name="Xu J.R."/>
            <person name="Liu H."/>
            <person name="Zhang R."/>
            <person name="Sun G."/>
        </authorList>
    </citation>
    <scope>NUCLEOTIDE SEQUENCE [LARGE SCALE GENOMIC DNA]</scope>
    <source>
        <strain evidence="4 5">LNHT1506</strain>
    </source>
</reference>
<protein>
    <recommendedName>
        <fullName evidence="3">Glycosyl hydrolase family 13 catalytic domain-containing protein</fullName>
    </recommendedName>
</protein>
<dbReference type="SUPFAM" id="SSF51011">
    <property type="entry name" value="Glycosyl hydrolase domain"/>
    <property type="match status" value="1"/>
</dbReference>
<dbReference type="PANTHER" id="PTHR10357:SF232">
    <property type="entry name" value="GLYCOSYL HYDROLASE FAMILY 13 CATALYTIC DOMAIN-CONTAINING PROTEIN"/>
    <property type="match status" value="1"/>
</dbReference>
<dbReference type="Gene3D" id="3.20.20.80">
    <property type="entry name" value="Glycosidases"/>
    <property type="match status" value="1"/>
</dbReference>
<keyword evidence="2" id="KW-0462">Maltose metabolism</keyword>
<dbReference type="SUPFAM" id="SSF51445">
    <property type="entry name" value="(Trans)glycosidases"/>
    <property type="match status" value="1"/>
</dbReference>
<dbReference type="FunFam" id="3.20.20.80:FF:000087">
    <property type="entry name" value="Oligo-1,6-glucosidase IMA1"/>
    <property type="match status" value="1"/>
</dbReference>
<dbReference type="GO" id="GO:0005987">
    <property type="term" value="P:sucrose catabolic process"/>
    <property type="evidence" value="ECO:0007669"/>
    <property type="project" value="TreeGrafter"/>
</dbReference>
<dbReference type="CDD" id="cd11333">
    <property type="entry name" value="AmyAc_SI_OligoGlu_DGase"/>
    <property type="match status" value="1"/>
</dbReference>
<dbReference type="SMART" id="SM00642">
    <property type="entry name" value="Aamy"/>
    <property type="match status" value="1"/>
</dbReference>
<dbReference type="OrthoDB" id="1740265at2759"/>
<evidence type="ECO:0000313" key="5">
    <source>
        <dbReference type="Proteomes" id="UP000503462"/>
    </source>
</evidence>
<dbReference type="AlphaFoldDB" id="A0A6H0Y6F5"/>
<dbReference type="GO" id="GO:0033934">
    <property type="term" value="F:glucan 1,4-alpha-maltotriohydrolase activity"/>
    <property type="evidence" value="ECO:0007669"/>
    <property type="project" value="TreeGrafter"/>
</dbReference>
<sequence length="592" mass="68432">MSSNHNDSKWWKEAVVYQIYPASFLSTGSGSEPGWGDIKGITSKLDYLKHLGVDIVWLSPIYRSPQYDMGYDISDYEDIDPRYGTLEDVDELIAELKRRDMKLMMDLVVNHTSHEHAWFKDSSSSKSSKKRDWYHWQPAKYDNDGNRQPPNNWARILGEKDSAWTWDEQTGEYFLSLFTAEQPDLNWENPDVRAAVHGVLRFWLERGASGFRMDVINHISKVPGYPDAPVNDPSSKYQSGWMHYCNGPKLHEYLQAINTEVLSKYDTITVGEMPFVRDGKEIIQAVGANNKELNMIFIFEIVDIDNEVGSFRLTLRHWEPSEIRTIMSKWQKFMIENDGWNSLFIENHDNPRSVSRYCDDSDTYRELGSKLLCLMMTTLSGTLYIYQGQELGMRNAPLDWQPSEYKDCESINYFDKMKALNGEKISDLDLARNVLQRKARDHSRTPVQWNAGPNAGFCAADVKPWMRIMDDYKEVNAETQAKTKRPNDLTVLQFWKRGIENRKKHKDTLVYGSFELLDEEHSTVFAYRRASAEEVFVVILNFYGRHTVWEIPEHCTVDSWVAGNYTAGKPEKPVSGKIALRPWEGLIGIASP</sequence>
<dbReference type="InterPro" id="IPR013780">
    <property type="entry name" value="Glyco_hydro_b"/>
</dbReference>
<name>A0A6H0Y6F5_9PEZI</name>
<evidence type="ECO:0000313" key="4">
    <source>
        <dbReference type="EMBL" id="QIX02438.1"/>
    </source>
</evidence>
<dbReference type="Gene3D" id="3.90.400.10">
    <property type="entry name" value="Oligo-1,6-glucosidase, Domain 2"/>
    <property type="match status" value="1"/>
</dbReference>
<dbReference type="Gene3D" id="2.60.40.1180">
    <property type="entry name" value="Golgi alpha-mannosidase II"/>
    <property type="match status" value="1"/>
</dbReference>
<dbReference type="PANTHER" id="PTHR10357">
    <property type="entry name" value="ALPHA-AMYLASE FAMILY MEMBER"/>
    <property type="match status" value="1"/>
</dbReference>
<feature type="domain" description="Glycosyl hydrolase family 13 catalytic" evidence="3">
    <location>
        <begin position="18"/>
        <end position="432"/>
    </location>
</feature>
<dbReference type="InterPro" id="IPR017853">
    <property type="entry name" value="GH"/>
</dbReference>
<organism evidence="4 5">
    <name type="scientific">Peltaster fructicola</name>
    <dbReference type="NCBI Taxonomy" id="286661"/>
    <lineage>
        <taxon>Eukaryota</taxon>
        <taxon>Fungi</taxon>
        <taxon>Dikarya</taxon>
        <taxon>Ascomycota</taxon>
        <taxon>Pezizomycotina</taxon>
        <taxon>Dothideomycetes</taxon>
        <taxon>Dothideomycetes incertae sedis</taxon>
        <taxon>Peltaster</taxon>
    </lineage>
</organism>
<dbReference type="Proteomes" id="UP000503462">
    <property type="component" value="Chromosome 5"/>
</dbReference>
<dbReference type="InterPro" id="IPR006047">
    <property type="entry name" value="GH13_cat_dom"/>
</dbReference>
<evidence type="ECO:0000259" key="3">
    <source>
        <dbReference type="SMART" id="SM00642"/>
    </source>
</evidence>
<dbReference type="GO" id="GO:0004556">
    <property type="term" value="F:alpha-amylase activity"/>
    <property type="evidence" value="ECO:0007669"/>
    <property type="project" value="TreeGrafter"/>
</dbReference>
<dbReference type="GO" id="GO:0000025">
    <property type="term" value="P:maltose catabolic process"/>
    <property type="evidence" value="ECO:0007669"/>
    <property type="project" value="TreeGrafter"/>
</dbReference>
<dbReference type="InterPro" id="IPR045857">
    <property type="entry name" value="O16G_dom_2"/>
</dbReference>
<dbReference type="EMBL" id="CP051143">
    <property type="protein sequence ID" value="QIX02438.1"/>
    <property type="molecule type" value="Genomic_DNA"/>
</dbReference>
<proteinExistence type="inferred from homology"/>
<dbReference type="GO" id="GO:0004574">
    <property type="term" value="F:oligo-1,6-glucosidase activity"/>
    <property type="evidence" value="ECO:0007669"/>
    <property type="project" value="TreeGrafter"/>
</dbReference>
<accession>A0A6H0Y6F5</accession>
<evidence type="ECO:0000256" key="2">
    <source>
        <dbReference type="ARBA" id="ARBA00026248"/>
    </source>
</evidence>